<reference evidence="1" key="1">
    <citation type="submission" date="2014-09" db="EMBL/GenBank/DDBJ databases">
        <authorList>
            <person name="Magalhaes I.L.F."/>
            <person name="Oliveira U."/>
            <person name="Santos F.R."/>
            <person name="Vidigal T.H.D.A."/>
            <person name="Brescovit A.D."/>
            <person name="Santos A.J."/>
        </authorList>
    </citation>
    <scope>NUCLEOTIDE SEQUENCE</scope>
    <source>
        <tissue evidence="1">Shoot tissue taken approximately 20 cm above the soil surface</tissue>
    </source>
</reference>
<protein>
    <submittedName>
        <fullName evidence="1">Uncharacterized protein</fullName>
    </submittedName>
</protein>
<dbReference type="AlphaFoldDB" id="A0A0A9AJU6"/>
<reference evidence="1" key="2">
    <citation type="journal article" date="2015" name="Data Brief">
        <title>Shoot transcriptome of the giant reed, Arundo donax.</title>
        <authorList>
            <person name="Barrero R.A."/>
            <person name="Guerrero F.D."/>
            <person name="Moolhuijzen P."/>
            <person name="Goolsby J.A."/>
            <person name="Tidwell J."/>
            <person name="Bellgard S.E."/>
            <person name="Bellgard M.I."/>
        </authorList>
    </citation>
    <scope>NUCLEOTIDE SEQUENCE</scope>
    <source>
        <tissue evidence="1">Shoot tissue taken approximately 20 cm above the soil surface</tissue>
    </source>
</reference>
<evidence type="ECO:0000313" key="1">
    <source>
        <dbReference type="EMBL" id="JAD49205.1"/>
    </source>
</evidence>
<proteinExistence type="predicted"/>
<accession>A0A0A9AJU6</accession>
<dbReference type="EMBL" id="GBRH01248690">
    <property type="protein sequence ID" value="JAD49205.1"/>
    <property type="molecule type" value="Transcribed_RNA"/>
</dbReference>
<organism evidence="1">
    <name type="scientific">Arundo donax</name>
    <name type="common">Giant reed</name>
    <name type="synonym">Donax arundinaceus</name>
    <dbReference type="NCBI Taxonomy" id="35708"/>
    <lineage>
        <taxon>Eukaryota</taxon>
        <taxon>Viridiplantae</taxon>
        <taxon>Streptophyta</taxon>
        <taxon>Embryophyta</taxon>
        <taxon>Tracheophyta</taxon>
        <taxon>Spermatophyta</taxon>
        <taxon>Magnoliopsida</taxon>
        <taxon>Liliopsida</taxon>
        <taxon>Poales</taxon>
        <taxon>Poaceae</taxon>
        <taxon>PACMAD clade</taxon>
        <taxon>Arundinoideae</taxon>
        <taxon>Arundineae</taxon>
        <taxon>Arundo</taxon>
    </lineage>
</organism>
<sequence length="49" mass="6008">MFFSFAHLIFLESHWYLLHVKDERIVPQCLRLLKRDLLGLLEPHYPMQL</sequence>
<name>A0A0A9AJU6_ARUDO</name>